<dbReference type="GO" id="GO:0003712">
    <property type="term" value="F:transcription coregulator activity"/>
    <property type="evidence" value="ECO:0007669"/>
    <property type="project" value="InterPro"/>
</dbReference>
<feature type="compositionally biased region" description="Polar residues" evidence="8">
    <location>
        <begin position="57"/>
        <end position="70"/>
    </location>
</feature>
<comment type="subcellular location">
    <subcellularLocation>
        <location evidence="1 7">Nucleus</location>
    </subcellularLocation>
</comment>
<feature type="region of interest" description="Disordered" evidence="8">
    <location>
        <begin position="361"/>
        <end position="387"/>
    </location>
</feature>
<evidence type="ECO:0000256" key="2">
    <source>
        <dbReference type="ARBA" id="ARBA00006210"/>
    </source>
</evidence>
<keyword evidence="11" id="KW-1185">Reference proteome</keyword>
<dbReference type="InParanoid" id="A0A1V8SBI4"/>
<evidence type="ECO:0000313" key="11">
    <source>
        <dbReference type="Proteomes" id="UP000192596"/>
    </source>
</evidence>
<dbReference type="EMBL" id="NAJO01000066">
    <property type="protein sequence ID" value="OQN96433.1"/>
    <property type="molecule type" value="Genomic_DNA"/>
</dbReference>
<evidence type="ECO:0000256" key="7">
    <source>
        <dbReference type="RuleBase" id="RU364059"/>
    </source>
</evidence>
<dbReference type="Proteomes" id="UP000192596">
    <property type="component" value="Unassembled WGS sequence"/>
</dbReference>
<comment type="similarity">
    <text evidence="2 7">Belongs to the Mediator complex subunit 1 family.</text>
</comment>
<evidence type="ECO:0000256" key="3">
    <source>
        <dbReference type="ARBA" id="ARBA00023015"/>
    </source>
</evidence>
<gene>
    <name evidence="10" type="ORF">B0A48_17489</name>
</gene>
<feature type="domain" description="Mediator complex subunit Med1" evidence="9">
    <location>
        <begin position="160"/>
        <end position="573"/>
    </location>
</feature>
<feature type="region of interest" description="Disordered" evidence="8">
    <location>
        <begin position="1"/>
        <end position="71"/>
    </location>
</feature>
<name>A0A1V8SBI4_9PEZI</name>
<feature type="compositionally biased region" description="Polar residues" evidence="8">
    <location>
        <begin position="23"/>
        <end position="33"/>
    </location>
</feature>
<sequence>MSTPTPSHLPSQPLSASKRAAQHVSTPSNLSYTSPAPRSVPSPAALRKDQAGKTPVNHPTTGSSQGSKTLAGTPMLQSLSQQGSSASPSAGMMAFETPAGMGSGLSGLGLGMEMGTPGLAGLTPSMGAAMIPTMSELGLMGSGREKRNEDDERKVKLRKVLKRIGKARGRVSEEGIARVARRAGFALEYSEERSRVKGRETAAVTRTIDIAGKVVMVEVKLEGEEVQSVNVTTSGNSKELERHNESASAVLMQDLKPVDRLGPGLGVSLGPFASNLDWMARLDCGSEKVNCFDALNGLYSSLHRLYEYEIGHATGIETAGSSVADHVMNTTCKRSGRPRFNASGRLGLAIEYWRDERTIAPSQADDSTMDVDAAGSHSNGAQDESSAYNLNLGVERSAPDIYMPIRVSDSWLADPSAMDAATVLGGISWEEPPPTLLTEGSDPDAMVLDAAQRLPHLRFVATFDPPIIVPFTTAVNIHTAVGAAPPQAFANLTTWTSLLLGANVDIPPVIHSALAFSDGVESEVQHQYNLHVAKPDFGYRLEQLPFSHPRQLVELLPTFRQWACMGNLLKQIFTGVATTEPAGINVARGVEISLNDLTNNSPTTSDSVVPIDITLVTTPTPTLGLNVPYVHPNKLGARITLAVLPNGDFNVSVASATITKSQSIQGQRLARGLDQCSDLGVWIEWLRAEIAH</sequence>
<proteinExistence type="inferred from homology"/>
<keyword evidence="4 7" id="KW-0010">Activator</keyword>
<evidence type="ECO:0000259" key="9">
    <source>
        <dbReference type="Pfam" id="PF10744"/>
    </source>
</evidence>
<reference evidence="11" key="1">
    <citation type="submission" date="2017-03" db="EMBL/GenBank/DDBJ databases">
        <title>Genomes of endolithic fungi from Antarctica.</title>
        <authorList>
            <person name="Coleine C."/>
            <person name="Masonjones S."/>
            <person name="Stajich J.E."/>
        </authorList>
    </citation>
    <scope>NUCLEOTIDE SEQUENCE [LARGE SCALE GENOMIC DNA]</scope>
    <source>
        <strain evidence="11">CCFEE 5527</strain>
    </source>
</reference>
<dbReference type="OrthoDB" id="5310959at2759"/>
<evidence type="ECO:0000256" key="4">
    <source>
        <dbReference type="ARBA" id="ARBA00023159"/>
    </source>
</evidence>
<organism evidence="10 11">
    <name type="scientific">Cryoendolithus antarcticus</name>
    <dbReference type="NCBI Taxonomy" id="1507870"/>
    <lineage>
        <taxon>Eukaryota</taxon>
        <taxon>Fungi</taxon>
        <taxon>Dikarya</taxon>
        <taxon>Ascomycota</taxon>
        <taxon>Pezizomycotina</taxon>
        <taxon>Dothideomycetes</taxon>
        <taxon>Dothideomycetidae</taxon>
        <taxon>Cladosporiales</taxon>
        <taxon>Cladosporiaceae</taxon>
        <taxon>Cryoendolithus</taxon>
    </lineage>
</organism>
<dbReference type="STRING" id="1507870.A0A1V8SBI4"/>
<dbReference type="GO" id="GO:0045944">
    <property type="term" value="P:positive regulation of transcription by RNA polymerase II"/>
    <property type="evidence" value="ECO:0007669"/>
    <property type="project" value="UniProtKB-ARBA"/>
</dbReference>
<keyword evidence="6 7" id="KW-0539">Nucleus</keyword>
<dbReference type="PANTHER" id="PTHR35041">
    <property type="entry name" value="MEDIATOR OF RNA POLYMERASE II TRANSCRIPTION SUBUNIT 1"/>
    <property type="match status" value="1"/>
</dbReference>
<feature type="compositionally biased region" description="Polar residues" evidence="8">
    <location>
        <begin position="376"/>
        <end position="387"/>
    </location>
</feature>
<dbReference type="GO" id="GO:0016592">
    <property type="term" value="C:mediator complex"/>
    <property type="evidence" value="ECO:0007669"/>
    <property type="project" value="InterPro"/>
</dbReference>
<dbReference type="PANTHER" id="PTHR35041:SF4">
    <property type="entry name" value="MEDIATOR OF RNA POLYMERASE II TRANSCRIPTION SUBUNIT 1"/>
    <property type="match status" value="1"/>
</dbReference>
<evidence type="ECO:0000256" key="8">
    <source>
        <dbReference type="SAM" id="MobiDB-lite"/>
    </source>
</evidence>
<keyword evidence="5 7" id="KW-0804">Transcription</keyword>
<dbReference type="AlphaFoldDB" id="A0A1V8SBI4"/>
<feature type="compositionally biased region" description="Low complexity" evidence="8">
    <location>
        <begin position="34"/>
        <end position="45"/>
    </location>
</feature>
<feature type="compositionally biased region" description="Polar residues" evidence="8">
    <location>
        <begin position="1"/>
        <end position="15"/>
    </location>
</feature>
<comment type="function">
    <text evidence="7">Component of the Mediator complex, a coactivator involved in the regulated transcription of nearly all RNA polymerase II-dependent genes. Mediator functions as a bridge to convey information from gene-specific regulatory proteins to the basal RNA polymerase II transcription machinery. Mediator is recruited to promoters by direct interactions with regulatory proteins and serves as a scaffold for the assembly of a functional preinitiation complex with RNA polymerase II and the general transcription factors.</text>
</comment>
<dbReference type="Pfam" id="PF10744">
    <property type="entry name" value="Med1"/>
    <property type="match status" value="1"/>
</dbReference>
<accession>A0A1V8SBI4</accession>
<evidence type="ECO:0000256" key="1">
    <source>
        <dbReference type="ARBA" id="ARBA00004123"/>
    </source>
</evidence>
<evidence type="ECO:0000313" key="10">
    <source>
        <dbReference type="EMBL" id="OQN96433.1"/>
    </source>
</evidence>
<protein>
    <recommendedName>
        <fullName evidence="7">Mediator of RNA polymerase II transcription subunit 1</fullName>
    </recommendedName>
    <alternativeName>
        <fullName evidence="7">Mediator complex subunit 1</fullName>
    </alternativeName>
</protein>
<evidence type="ECO:0000256" key="6">
    <source>
        <dbReference type="ARBA" id="ARBA00023242"/>
    </source>
</evidence>
<keyword evidence="3 7" id="KW-0805">Transcription regulation</keyword>
<dbReference type="InterPro" id="IPR019680">
    <property type="entry name" value="Mediator_Med1"/>
</dbReference>
<comment type="caution">
    <text evidence="10">The sequence shown here is derived from an EMBL/GenBank/DDBJ whole genome shotgun (WGS) entry which is preliminary data.</text>
</comment>
<evidence type="ECO:0000256" key="5">
    <source>
        <dbReference type="ARBA" id="ARBA00023163"/>
    </source>
</evidence>